<dbReference type="AlphaFoldDB" id="A0A5B7TX06"/>
<dbReference type="OrthoDB" id="674043at2"/>
<dbReference type="InterPro" id="IPR032593">
    <property type="entry name" value="DUF4907"/>
</dbReference>
<evidence type="ECO:0000313" key="2">
    <source>
        <dbReference type="EMBL" id="QCX39222.1"/>
    </source>
</evidence>
<dbReference type="Proteomes" id="UP000306229">
    <property type="component" value="Chromosome"/>
</dbReference>
<accession>A0A5B7TX06</accession>
<evidence type="ECO:0000313" key="3">
    <source>
        <dbReference type="Proteomes" id="UP000306229"/>
    </source>
</evidence>
<dbReference type="KEGG" id="fbe:FF125_12535"/>
<reference evidence="2 3" key="1">
    <citation type="submission" date="2019-05" db="EMBL/GenBank/DDBJ databases">
        <title>Algicella ahnfeltiae gen. nov., sp. nov., a novel marine bacterium of the family Flavobacteriaceae isolated from a red alga.</title>
        <authorList>
            <person name="Nedashkovskaya O.I."/>
            <person name="Kukhlevskiy A.D."/>
            <person name="Kim S.-G."/>
            <person name="Zhukova N.V."/>
            <person name="Mikhailov V.V."/>
        </authorList>
    </citation>
    <scope>NUCLEOTIDE SEQUENCE [LARGE SCALE GENOMIC DNA]</scope>
    <source>
        <strain evidence="2 3">10Alg115</strain>
    </source>
</reference>
<proteinExistence type="predicted"/>
<dbReference type="EMBL" id="CP040749">
    <property type="protein sequence ID" value="QCX39222.1"/>
    <property type="molecule type" value="Genomic_DNA"/>
</dbReference>
<feature type="transmembrane region" description="Helical" evidence="1">
    <location>
        <begin position="6"/>
        <end position="23"/>
    </location>
</feature>
<protein>
    <submittedName>
        <fullName evidence="2">DUF4907 domain-containing protein</fullName>
    </submittedName>
</protein>
<keyword evidence="1" id="KW-0472">Membrane</keyword>
<dbReference type="RefSeq" id="WP_138950084.1">
    <property type="nucleotide sequence ID" value="NZ_CP040749.1"/>
</dbReference>
<sequence length="111" mass="12690">MKNRFLIISFVILLTTIIVFFINKSNTFEPASKSYSIETFKIDDGWGYKILKDDKIFIKQNFIPAVKGNRPFVSEMEAYNTANLVIIRLDQNKLPTITIAELNSIGVTLLN</sequence>
<organism evidence="2 3">
    <name type="scientific">Aureibaculum algae</name>
    <dbReference type="NCBI Taxonomy" id="2584122"/>
    <lineage>
        <taxon>Bacteria</taxon>
        <taxon>Pseudomonadati</taxon>
        <taxon>Bacteroidota</taxon>
        <taxon>Flavobacteriia</taxon>
        <taxon>Flavobacteriales</taxon>
        <taxon>Flavobacteriaceae</taxon>
        <taxon>Aureibaculum</taxon>
    </lineage>
</organism>
<name>A0A5B7TX06_9FLAO</name>
<keyword evidence="1" id="KW-0812">Transmembrane</keyword>
<evidence type="ECO:0000256" key="1">
    <source>
        <dbReference type="SAM" id="Phobius"/>
    </source>
</evidence>
<keyword evidence="3" id="KW-1185">Reference proteome</keyword>
<gene>
    <name evidence="2" type="ORF">FF125_12535</name>
</gene>
<dbReference type="Pfam" id="PF16250">
    <property type="entry name" value="DUF4907"/>
    <property type="match status" value="1"/>
</dbReference>
<keyword evidence="1" id="KW-1133">Transmembrane helix</keyword>